<keyword evidence="3" id="KW-1185">Reference proteome</keyword>
<dbReference type="Proteomes" id="UP000269998">
    <property type="component" value="Chromosome"/>
</dbReference>
<organism evidence="2 3">
    <name type="scientific">Mycobacterium basiliense</name>
    <dbReference type="NCBI Taxonomy" id="2094119"/>
    <lineage>
        <taxon>Bacteria</taxon>
        <taxon>Bacillati</taxon>
        <taxon>Actinomycetota</taxon>
        <taxon>Actinomycetes</taxon>
        <taxon>Mycobacteriales</taxon>
        <taxon>Mycobacteriaceae</taxon>
        <taxon>Mycobacterium</taxon>
    </lineage>
</organism>
<dbReference type="EMBL" id="LR130759">
    <property type="protein sequence ID" value="VDM90375.1"/>
    <property type="molecule type" value="Genomic_DNA"/>
</dbReference>
<dbReference type="AlphaFoldDB" id="A0A3S4CYP0"/>
<gene>
    <name evidence="2" type="ORF">MB901379_03974</name>
</gene>
<reference evidence="3" key="1">
    <citation type="submission" date="2018-02" db="EMBL/GenBank/DDBJ databases">
        <authorList>
            <person name="Seth-Smith MB H."/>
            <person name="Seth-Smith H."/>
        </authorList>
    </citation>
    <scope>NUCLEOTIDE SEQUENCE [LARGE SCALE GENOMIC DNA]</scope>
</reference>
<evidence type="ECO:0000313" key="3">
    <source>
        <dbReference type="Proteomes" id="UP000269998"/>
    </source>
</evidence>
<sequence length="101" mass="10493">MAATDLTGIGSVLAAANAAAAAAIKKVGYQFLSAQVAEFHLRFTQALTTAGSPMGPPNPPTSRRCRSSSTRLATSTDLPKRPWGPGFDPSRQNAGTAGHRR</sequence>
<feature type="region of interest" description="Disordered" evidence="1">
    <location>
        <begin position="48"/>
        <end position="101"/>
    </location>
</feature>
<name>A0A3S4CYP0_9MYCO</name>
<proteinExistence type="predicted"/>
<dbReference type="KEGG" id="mbai:MB901379_03974"/>
<accession>A0A3S4CYP0</accession>
<dbReference type="InterPro" id="IPR038332">
    <property type="entry name" value="PPE_sf"/>
</dbReference>
<feature type="compositionally biased region" description="Low complexity" evidence="1">
    <location>
        <begin position="67"/>
        <end position="76"/>
    </location>
</feature>
<dbReference type="SUPFAM" id="SSF140459">
    <property type="entry name" value="PE/PPE dimer-like"/>
    <property type="match status" value="1"/>
</dbReference>
<evidence type="ECO:0000256" key="1">
    <source>
        <dbReference type="SAM" id="MobiDB-lite"/>
    </source>
</evidence>
<protein>
    <submittedName>
        <fullName evidence="2">PE family protein</fullName>
    </submittedName>
</protein>
<evidence type="ECO:0000313" key="2">
    <source>
        <dbReference type="EMBL" id="VDM90375.1"/>
    </source>
</evidence>